<accession>A0A6M3XPG0</accession>
<feature type="region of interest" description="Disordered" evidence="1">
    <location>
        <begin position="1"/>
        <end position="21"/>
    </location>
</feature>
<evidence type="ECO:0000313" key="4">
    <source>
        <dbReference type="EMBL" id="QJH99207.1"/>
    </source>
</evidence>
<sequence length="122" mass="12925">MKDFTVEAKVPAKDDKPEVTGSVTVKAPETAEEAVKMFGSEAVVSNALANWKVTLQGNIRGGLRRGENQAALQARLGIAKMGVAATKASVDPKAAYLAQFQAADPKERKRMLAELQAAAEAQ</sequence>
<dbReference type="AlphaFoldDB" id="A0A6M3XPG0"/>
<dbReference type="EMBL" id="MT141989">
    <property type="protein sequence ID" value="QJA72928.1"/>
    <property type="molecule type" value="Genomic_DNA"/>
</dbReference>
<feature type="compositionally biased region" description="Basic and acidic residues" evidence="1">
    <location>
        <begin position="1"/>
        <end position="18"/>
    </location>
</feature>
<protein>
    <submittedName>
        <fullName evidence="4">Uncharacterized protein</fullName>
    </submittedName>
</protein>
<organism evidence="4">
    <name type="scientific">viral metagenome</name>
    <dbReference type="NCBI Taxonomy" id="1070528"/>
    <lineage>
        <taxon>unclassified sequences</taxon>
        <taxon>metagenomes</taxon>
        <taxon>organismal metagenomes</taxon>
    </lineage>
</organism>
<proteinExistence type="predicted"/>
<dbReference type="EMBL" id="MT144775">
    <property type="protein sequence ID" value="QJH99207.1"/>
    <property type="molecule type" value="Genomic_DNA"/>
</dbReference>
<evidence type="ECO:0000313" key="3">
    <source>
        <dbReference type="EMBL" id="QJA93720.1"/>
    </source>
</evidence>
<name>A0A6M3XPG0_9ZZZZ</name>
<evidence type="ECO:0000313" key="2">
    <source>
        <dbReference type="EMBL" id="QJA72928.1"/>
    </source>
</evidence>
<reference evidence="4" key="1">
    <citation type="submission" date="2020-03" db="EMBL/GenBank/DDBJ databases">
        <title>The deep terrestrial virosphere.</title>
        <authorList>
            <person name="Holmfeldt K."/>
            <person name="Nilsson E."/>
            <person name="Simone D."/>
            <person name="Lopez-Fernandez M."/>
            <person name="Wu X."/>
            <person name="de Brujin I."/>
            <person name="Lundin D."/>
            <person name="Andersson A."/>
            <person name="Bertilsson S."/>
            <person name="Dopson M."/>
        </authorList>
    </citation>
    <scope>NUCLEOTIDE SEQUENCE</scope>
    <source>
        <strain evidence="2">MM415A02558</strain>
        <strain evidence="3">MM415B04129</strain>
        <strain evidence="4">TM448B01525</strain>
    </source>
</reference>
<evidence type="ECO:0000256" key="1">
    <source>
        <dbReference type="SAM" id="MobiDB-lite"/>
    </source>
</evidence>
<gene>
    <name evidence="2" type="ORF">MM415A02558_0004</name>
    <name evidence="3" type="ORF">MM415B04129_0004</name>
    <name evidence="4" type="ORF">TM448B01525_0013</name>
</gene>
<dbReference type="EMBL" id="MT143172">
    <property type="protein sequence ID" value="QJA93720.1"/>
    <property type="molecule type" value="Genomic_DNA"/>
</dbReference>